<reference evidence="2 3" key="1">
    <citation type="submission" date="2020-05" db="EMBL/GenBank/DDBJ databases">
        <title>Aquincola sp. isolate from soil.</title>
        <authorList>
            <person name="Han J."/>
            <person name="Kim D.-U."/>
        </authorList>
    </citation>
    <scope>NUCLEOTIDE SEQUENCE [LARGE SCALE GENOMIC DNA]</scope>
    <source>
        <strain evidence="2 3">S2</strain>
    </source>
</reference>
<dbReference type="RefSeq" id="WP_173120354.1">
    <property type="nucleotide sequence ID" value="NZ_JABRWJ010000001.1"/>
</dbReference>
<proteinExistence type="predicted"/>
<evidence type="ECO:0000313" key="3">
    <source>
        <dbReference type="Proteomes" id="UP000737171"/>
    </source>
</evidence>
<accession>A0ABX2EA32</accession>
<sequence>MPAAVRPDPSTDTLPPPLSPARQALERALPDALPSLASRPQPLPVTVDTPGQIEGGWPQPEATGLLTGRCTLVEPPQGWRREDIVGAVLKVSFEDWQGGMPLATSRQVSDYKRLTSGPTGDGEHTGVVYQRDEIDCLTGKPHSASLAVGGQRAGGMAPRLASLQTQGIVIDRNESIDSGAGSLRYETYQTRRLVRREYHAGVFELVLALNAETLQRLRADGTVVFFTGAEDQGYPLALRRATLSVTYGARRAAETQEGDTAIQGGLASMAGRWRAPDDTTGA</sequence>
<name>A0ABX2EA32_9BURK</name>
<dbReference type="EMBL" id="JABRWJ010000001">
    <property type="protein sequence ID" value="NRF65899.1"/>
    <property type="molecule type" value="Genomic_DNA"/>
</dbReference>
<comment type="caution">
    <text evidence="2">The sequence shown here is derived from an EMBL/GenBank/DDBJ whole genome shotgun (WGS) entry which is preliminary data.</text>
</comment>
<protein>
    <submittedName>
        <fullName evidence="2">Uncharacterized protein</fullName>
    </submittedName>
</protein>
<evidence type="ECO:0000256" key="1">
    <source>
        <dbReference type="SAM" id="MobiDB-lite"/>
    </source>
</evidence>
<dbReference type="Proteomes" id="UP000737171">
    <property type="component" value="Unassembled WGS sequence"/>
</dbReference>
<organism evidence="2 3">
    <name type="scientific">Pseudaquabacterium terrae</name>
    <dbReference type="NCBI Taxonomy" id="2732868"/>
    <lineage>
        <taxon>Bacteria</taxon>
        <taxon>Pseudomonadati</taxon>
        <taxon>Pseudomonadota</taxon>
        <taxon>Betaproteobacteria</taxon>
        <taxon>Burkholderiales</taxon>
        <taxon>Sphaerotilaceae</taxon>
        <taxon>Pseudaquabacterium</taxon>
    </lineage>
</organism>
<evidence type="ECO:0000313" key="2">
    <source>
        <dbReference type="EMBL" id="NRF65899.1"/>
    </source>
</evidence>
<keyword evidence="3" id="KW-1185">Reference proteome</keyword>
<gene>
    <name evidence="2" type="ORF">HLB44_02745</name>
</gene>
<feature type="region of interest" description="Disordered" evidence="1">
    <location>
        <begin position="1"/>
        <end position="21"/>
    </location>
</feature>